<proteinExistence type="predicted"/>
<evidence type="ECO:0000313" key="1">
    <source>
        <dbReference type="EMBL" id="OGC63176.1"/>
    </source>
</evidence>
<name>A0A1F4W189_UNCKA</name>
<reference evidence="1 2" key="1">
    <citation type="journal article" date="2016" name="Nat. Commun.">
        <title>Thousands of microbial genomes shed light on interconnected biogeochemical processes in an aquifer system.</title>
        <authorList>
            <person name="Anantharaman K."/>
            <person name="Brown C.T."/>
            <person name="Hug L.A."/>
            <person name="Sharon I."/>
            <person name="Castelle C.J."/>
            <person name="Probst A.J."/>
            <person name="Thomas B.C."/>
            <person name="Singh A."/>
            <person name="Wilkins M.J."/>
            <person name="Karaoz U."/>
            <person name="Brodie E.L."/>
            <person name="Williams K.H."/>
            <person name="Hubbard S.S."/>
            <person name="Banfield J.F."/>
        </authorList>
    </citation>
    <scope>NUCLEOTIDE SEQUENCE [LARGE SCALE GENOMIC DNA]</scope>
</reference>
<dbReference type="Proteomes" id="UP000176614">
    <property type="component" value="Unassembled WGS sequence"/>
</dbReference>
<accession>A0A1F4W189</accession>
<gene>
    <name evidence="1" type="ORF">A2264_00580</name>
</gene>
<comment type="caution">
    <text evidence="1">The sequence shown here is derived from an EMBL/GenBank/DDBJ whole genome shotgun (WGS) entry which is preliminary data.</text>
</comment>
<organism evidence="1 2">
    <name type="scientific">candidate division WWE3 bacterium RIFOXYA2_FULL_46_9</name>
    <dbReference type="NCBI Taxonomy" id="1802636"/>
    <lineage>
        <taxon>Bacteria</taxon>
        <taxon>Katanobacteria</taxon>
    </lineage>
</organism>
<sequence>MATIEMLTVLFAVNMCAIDPEQMPEGNAMIVVPVCEDGCWYCACSSVELLNKLTGGDPDAELGYEVGDFQICELQAGNSHAQEELQLALEHLGFQVKFANEPPWLNW</sequence>
<dbReference type="EMBL" id="MEVT01000008">
    <property type="protein sequence ID" value="OGC63176.1"/>
    <property type="molecule type" value="Genomic_DNA"/>
</dbReference>
<dbReference type="AlphaFoldDB" id="A0A1F4W189"/>
<protein>
    <submittedName>
        <fullName evidence="1">Uncharacterized protein</fullName>
    </submittedName>
</protein>
<evidence type="ECO:0000313" key="2">
    <source>
        <dbReference type="Proteomes" id="UP000176614"/>
    </source>
</evidence>